<dbReference type="AlphaFoldDB" id="A0A1L3MW77"/>
<dbReference type="InterPro" id="IPR019734">
    <property type="entry name" value="TPR_rpt"/>
</dbReference>
<dbReference type="PANTHER" id="PTHR46656">
    <property type="entry name" value="PUTATIVE-RELATED"/>
    <property type="match status" value="1"/>
</dbReference>
<dbReference type="SMART" id="SM00028">
    <property type="entry name" value="TPR"/>
    <property type="match status" value="2"/>
</dbReference>
<dbReference type="SUPFAM" id="SSF53756">
    <property type="entry name" value="UDP-Glycosyltransferase/glycogen phosphorylase"/>
    <property type="match status" value="2"/>
</dbReference>
<dbReference type="InterPro" id="IPR011990">
    <property type="entry name" value="TPR-like_helical_dom_sf"/>
</dbReference>
<organism evidence="3 4">
    <name type="scientific">Bacillus weihaiensis</name>
    <dbReference type="NCBI Taxonomy" id="1547283"/>
    <lineage>
        <taxon>Bacteria</taxon>
        <taxon>Bacillati</taxon>
        <taxon>Bacillota</taxon>
        <taxon>Bacilli</taxon>
        <taxon>Bacillales</taxon>
        <taxon>Bacillaceae</taxon>
        <taxon>Bacillus</taxon>
    </lineage>
</organism>
<evidence type="ECO:0000313" key="4">
    <source>
        <dbReference type="Proteomes" id="UP000181936"/>
    </source>
</evidence>
<dbReference type="Pfam" id="PF00534">
    <property type="entry name" value="Glycos_transf_1"/>
    <property type="match status" value="1"/>
</dbReference>
<evidence type="ECO:0000259" key="2">
    <source>
        <dbReference type="Pfam" id="PF00534"/>
    </source>
</evidence>
<dbReference type="Proteomes" id="UP000181936">
    <property type="component" value="Chromosome"/>
</dbReference>
<name>A0A1L3MW77_9BACI</name>
<dbReference type="InterPro" id="IPR001296">
    <property type="entry name" value="Glyco_trans_1"/>
</dbReference>
<dbReference type="OrthoDB" id="440232at2"/>
<dbReference type="Pfam" id="PF13692">
    <property type="entry name" value="Glyco_trans_1_4"/>
    <property type="match status" value="1"/>
</dbReference>
<evidence type="ECO:0000256" key="1">
    <source>
        <dbReference type="PROSITE-ProRule" id="PRU00339"/>
    </source>
</evidence>
<accession>A0A1L3MW77</accession>
<feature type="domain" description="Glycosyl transferase family 1" evidence="2">
    <location>
        <begin position="149"/>
        <end position="287"/>
    </location>
</feature>
<protein>
    <recommendedName>
        <fullName evidence="2">Glycosyl transferase family 1 domain-containing protein</fullName>
    </recommendedName>
</protein>
<evidence type="ECO:0000313" key="3">
    <source>
        <dbReference type="EMBL" id="APH06596.1"/>
    </source>
</evidence>
<dbReference type="CDD" id="cd03801">
    <property type="entry name" value="GT4_PimA-like"/>
    <property type="match status" value="1"/>
</dbReference>
<dbReference type="Gene3D" id="3.40.50.2000">
    <property type="entry name" value="Glycogen Phosphorylase B"/>
    <property type="match status" value="2"/>
</dbReference>
<dbReference type="Gene3D" id="1.25.40.10">
    <property type="entry name" value="Tetratricopeptide repeat domain"/>
    <property type="match status" value="2"/>
</dbReference>
<dbReference type="SUPFAM" id="SSF48452">
    <property type="entry name" value="TPR-like"/>
    <property type="match status" value="1"/>
</dbReference>
<dbReference type="KEGG" id="bwh:A9C19_18820"/>
<keyword evidence="4" id="KW-1185">Reference proteome</keyword>
<dbReference type="RefSeq" id="WP_083584446.1">
    <property type="nucleotide sequence ID" value="NZ_CP016020.1"/>
</dbReference>
<proteinExistence type="predicted"/>
<sequence length="1077" mass="124392">MKNRIKLTLEGLVSEENSLAIVNKNIMSRLEKNNQFKFAMQDGSQLPPSSSDVSNTIHQDFFISHHWPPRLSKPSNTNYWISFIPWEFGAIPTSWYIPMKYEVDEIWVYSHYNKECYSKSGIPEEKINVIPLGVDESVYHPNVEPAYFEEDDRFRFLYVGGTISRKGFDLLLEAYTEEFTSDDAVCLVIKDNGTETHYKGITLEQRVDEITSRPNAPAIVYMNEHLSTNQLASLYTSCHCSVFPYRGEGFCLPIAESMACATPVIAPNLGPAVEILGEEYPLFIESTTKTHEIRKVSHLETIDFPWWIEPNRQDLKKKMRYAYENKKELVKIGEKYSVKVTSTYNWNKTIDTISEHLLTKYKQLEHPTNHSFSATDVISTELTLINGDINNNQYEHALGKLKALLSRFPNNNTIRLLTAQIFIMVENYLDAINLLVPLTKEIESGETFQYAQIWNLLAICYSNIQSWSLAIDAFNKATKLNKEMNIYKISYLNSAIHSLSLLLGHIHNEIGDAYYDLNNDTSAKKMYLLAREYEHNTPSLTNRIEEIQKKKELTKQKLKPLLETSVDKQTQETNTICWDHSNSEVKYLKESSSAFKQLKTLFLPGQKIKIVAPAIDRITTSSKNWDGALIYIDSNLETNHIINLKKWCTKQINLGCKVIIFTNNPKNETYRKCCSLFSYGEWCELNKIDFLIDDPDIIGEYTVFQRGGYKILWNSPYYNHSGYATEQKHFLQSLSPYPLLIGLDAIDAPTESKRSSLDVKLSTWFHTKEENPIIHYQAAPAHLFTLPRAPISIGRTMFETDRIPQEWVKKLNELSEIWVPSKFNIETFHHSGVDRNKLQIMPGAIDEAKFNRHHVKPYSIPTSRTFTFLSVFDWSIRKGWDILLKSYIESFTDEDDVTLVIKLSRINEPTAKVEQLINEIKQESNCKNPPHILLIDKEMTEDEIIQLYCACDVFVLPTRGEGWGRPFMEAMALEIPVIATNWSGHLEFMNETNSYLIEVEKLIPVPSSMPPHFLNHLWAQPSLEHLKVLMKKVVKDPIAAKQTAKKARSDLFPRYSIEEVGKKIYRRFDYLVKNYFQ</sequence>
<keyword evidence="1" id="KW-0802">TPR repeat</keyword>
<reference evidence="3 4" key="1">
    <citation type="journal article" date="2016" name="Sci. Rep.">
        <title>Complete genome sequence and transcriptomic analysis of a novel marine strain Bacillus weihaiensis reveals the mechanism of brown algae degradation.</title>
        <authorList>
            <person name="Zhu Y."/>
            <person name="Chen P."/>
            <person name="Bao Y."/>
            <person name="Men Y."/>
            <person name="Zeng Y."/>
            <person name="Yang J."/>
            <person name="Sun J."/>
            <person name="Sun Y."/>
        </authorList>
    </citation>
    <scope>NUCLEOTIDE SEQUENCE [LARGE SCALE GENOMIC DNA]</scope>
    <source>
        <strain evidence="3 4">Alg07</strain>
    </source>
</reference>
<feature type="repeat" description="TPR" evidence="1">
    <location>
        <begin position="451"/>
        <end position="484"/>
    </location>
</feature>
<gene>
    <name evidence="3" type="ORF">A9C19_18820</name>
</gene>
<dbReference type="EMBL" id="CP016020">
    <property type="protein sequence ID" value="APH06596.1"/>
    <property type="molecule type" value="Genomic_DNA"/>
</dbReference>
<dbReference type="STRING" id="1547283.A9C19_18820"/>
<dbReference type="PROSITE" id="PS50005">
    <property type="entry name" value="TPR"/>
    <property type="match status" value="1"/>
</dbReference>
<dbReference type="GO" id="GO:0016757">
    <property type="term" value="F:glycosyltransferase activity"/>
    <property type="evidence" value="ECO:0007669"/>
    <property type="project" value="InterPro"/>
</dbReference>
<dbReference type="PANTHER" id="PTHR46656:SF3">
    <property type="entry name" value="PUTATIVE-RELATED"/>
    <property type="match status" value="1"/>
</dbReference>